<dbReference type="EMBL" id="CP003557">
    <property type="protein sequence ID" value="AFN73999.1"/>
    <property type="molecule type" value="Genomic_DNA"/>
</dbReference>
<dbReference type="HOGENOM" id="CLU_006010_2_1_10"/>
<evidence type="ECO:0000256" key="8">
    <source>
        <dbReference type="RuleBase" id="RU361166"/>
    </source>
</evidence>
<dbReference type="SUPFAM" id="SSF81296">
    <property type="entry name" value="E set domains"/>
    <property type="match status" value="1"/>
</dbReference>
<evidence type="ECO:0000256" key="7">
    <source>
        <dbReference type="PROSITE-ProRule" id="PRU10060"/>
    </source>
</evidence>
<dbReference type="CDD" id="cd02850">
    <property type="entry name" value="E_set_Cellulase_N"/>
    <property type="match status" value="1"/>
</dbReference>
<dbReference type="GO" id="GO:0030245">
    <property type="term" value="P:cellulose catabolic process"/>
    <property type="evidence" value="ECO:0007669"/>
    <property type="project" value="UniProtKB-KW"/>
</dbReference>
<keyword evidence="8" id="KW-0136">Cellulose degradation</keyword>
<dbReference type="InterPro" id="IPR012341">
    <property type="entry name" value="6hp_glycosidase-like_sf"/>
</dbReference>
<feature type="chain" id="PRO_5005136249" description="Endoglucanase" evidence="8">
    <location>
        <begin position="19"/>
        <end position="560"/>
    </location>
</feature>
<keyword evidence="4 6" id="KW-0326">Glycosidase</keyword>
<keyword evidence="8" id="KW-0732">Signal</keyword>
<evidence type="ECO:0000259" key="10">
    <source>
        <dbReference type="Pfam" id="PF02927"/>
    </source>
</evidence>
<evidence type="ECO:0000256" key="3">
    <source>
        <dbReference type="ARBA" id="ARBA00023277"/>
    </source>
</evidence>
<evidence type="ECO:0000256" key="4">
    <source>
        <dbReference type="ARBA" id="ARBA00023295"/>
    </source>
</evidence>
<sequence>MKKAAFLVLFFISLLTKAGGFSINQAGYLIDAPKYFFINEPADSFYLHDVVDDKLVFKGAIELKAKNDPATGMDVYKGDFSGFETPGKYYIALANGKKSPQFEISDTVYNNLFNASLKSYYYQRCGVGLESKYAGEFKYGKCHTKDARFHPLAGEGYKDVTGGWHDAGDYGKYVVNAGVTVGTLLMAYEFFPAKFLSDSLNIPESGNRIPDILDEALFEIDWMLKMQREDGAVFTKVTKEKFEDFVMPDKDVEEGRLIYHVSSTATADFAAVLAKASRLIKDYDKDLAKKYLDAATAAWKFLSDNPGIIPTGGFKNPEGTVTGEYGDRDDSDERAWAAAELFMSTGDKEYLDYFTIYARKNNFRFKSISWSQLNDLAYFTILANSSKRNIPEDIKDKIKAELLAYSDYLTAKSDRDGYGVTILPGEYRWGCNSDVLNNALILIIGYEITGDKNFYNLALGQLNYILGANAHKISFVTGIGADYVRHPHHRPTASDGIEEPVPGFLSGGPNQNLQDPVLLKLFDKNTPPAMCYADDTGSWSSNEIAINWNAPLVFVSGYFK</sequence>
<comment type="catalytic activity">
    <reaction evidence="8">
        <text>Endohydrolysis of (1-&gt;4)-beta-D-glucosidic linkages in cellulose, lichenin and cereal beta-D-glucans.</text>
        <dbReference type="EC" id="3.2.1.4"/>
    </reaction>
</comment>
<dbReference type="OrthoDB" id="9808897at2"/>
<dbReference type="EC" id="3.2.1.4" evidence="8"/>
<dbReference type="Proteomes" id="UP000009011">
    <property type="component" value="Chromosome"/>
</dbReference>
<proteinExistence type="inferred from homology"/>
<comment type="similarity">
    <text evidence="1 6 8">Belongs to the glycosyl hydrolase 9 (cellulase E) family.</text>
</comment>
<keyword evidence="5 6" id="KW-0624">Polysaccharide degradation</keyword>
<dbReference type="RefSeq" id="WP_014855435.1">
    <property type="nucleotide sequence ID" value="NC_018178.1"/>
</dbReference>
<feature type="active site" evidence="7">
    <location>
        <position position="543"/>
    </location>
</feature>
<evidence type="ECO:0000256" key="1">
    <source>
        <dbReference type="ARBA" id="ARBA00007072"/>
    </source>
</evidence>
<dbReference type="SUPFAM" id="SSF48208">
    <property type="entry name" value="Six-hairpin glycosidases"/>
    <property type="match status" value="1"/>
</dbReference>
<dbReference type="InterPro" id="IPR018221">
    <property type="entry name" value="Glyco_hydro_9_His_AS"/>
</dbReference>
<gene>
    <name evidence="11" type="ordered locus">MROS_0757</name>
</gene>
<dbReference type="KEGG" id="mro:MROS_0757"/>
<dbReference type="PATRIC" id="fig|1191523.3.peg.794"/>
<dbReference type="Gene3D" id="1.50.10.10">
    <property type="match status" value="1"/>
</dbReference>
<feature type="active site" evidence="6">
    <location>
        <position position="488"/>
    </location>
</feature>
<dbReference type="Pfam" id="PF00759">
    <property type="entry name" value="Glyco_hydro_9"/>
    <property type="match status" value="1"/>
</dbReference>
<feature type="signal peptide" evidence="8">
    <location>
        <begin position="1"/>
        <end position="18"/>
    </location>
</feature>
<dbReference type="InterPro" id="IPR033126">
    <property type="entry name" value="Glyco_hydro_9_Asp/Glu_AS"/>
</dbReference>
<evidence type="ECO:0000313" key="12">
    <source>
        <dbReference type="Proteomes" id="UP000009011"/>
    </source>
</evidence>
<protein>
    <recommendedName>
        <fullName evidence="8">Endoglucanase</fullName>
        <ecNumber evidence="8">3.2.1.4</ecNumber>
    </recommendedName>
</protein>
<dbReference type="InterPro" id="IPR013783">
    <property type="entry name" value="Ig-like_fold"/>
</dbReference>
<dbReference type="STRING" id="1191523.MROS_0757"/>
<dbReference type="Gene3D" id="2.60.40.10">
    <property type="entry name" value="Immunoglobulins"/>
    <property type="match status" value="1"/>
</dbReference>
<dbReference type="GO" id="GO:0008810">
    <property type="term" value="F:cellulase activity"/>
    <property type="evidence" value="ECO:0007669"/>
    <property type="project" value="UniProtKB-EC"/>
</dbReference>
<evidence type="ECO:0000256" key="5">
    <source>
        <dbReference type="ARBA" id="ARBA00023326"/>
    </source>
</evidence>
<dbReference type="InterPro" id="IPR001701">
    <property type="entry name" value="Glyco_hydro_9"/>
</dbReference>
<dbReference type="InterPro" id="IPR008928">
    <property type="entry name" value="6-hairpin_glycosidase_sf"/>
</dbReference>
<dbReference type="Pfam" id="PF02927">
    <property type="entry name" value="CelD_N"/>
    <property type="match status" value="1"/>
</dbReference>
<reference evidence="11 12" key="1">
    <citation type="journal article" date="2013" name="PLoS ONE">
        <title>Genomic analysis of Melioribacter roseus, facultatively anaerobic organotrophic bacterium representing a novel deep lineage within Bacteriodetes/Chlorobi group.</title>
        <authorList>
            <person name="Kadnikov V.V."/>
            <person name="Mardanov A.V."/>
            <person name="Podosokorskaya O.A."/>
            <person name="Gavrilov S.N."/>
            <person name="Kublanov I.V."/>
            <person name="Beletsky A.V."/>
            <person name="Bonch-Osmolovskaya E.A."/>
            <person name="Ravin N.V."/>
        </authorList>
    </citation>
    <scope>NUCLEOTIDE SEQUENCE [LARGE SCALE GENOMIC DNA]</scope>
    <source>
        <strain evidence="12">JCM 17771 / P3M-2</strain>
    </source>
</reference>
<feature type="active site" evidence="7">
    <location>
        <position position="534"/>
    </location>
</feature>
<accession>I6ZPP2</accession>
<keyword evidence="12" id="KW-1185">Reference proteome</keyword>
<dbReference type="PANTHER" id="PTHR22298">
    <property type="entry name" value="ENDO-1,4-BETA-GLUCANASE"/>
    <property type="match status" value="1"/>
</dbReference>
<dbReference type="InterPro" id="IPR014756">
    <property type="entry name" value="Ig_E-set"/>
</dbReference>
<evidence type="ECO:0000259" key="9">
    <source>
        <dbReference type="Pfam" id="PF00759"/>
    </source>
</evidence>
<dbReference type="PROSITE" id="PS00592">
    <property type="entry name" value="GH9_2"/>
    <property type="match status" value="1"/>
</dbReference>
<keyword evidence="3 6" id="KW-0119">Carbohydrate metabolism</keyword>
<feature type="domain" description="Glycoside hydrolase family 9" evidence="9">
    <location>
        <begin position="109"/>
        <end position="555"/>
    </location>
</feature>
<feature type="domain" description="Cellulase Ig-like" evidence="10">
    <location>
        <begin position="22"/>
        <end position="94"/>
    </location>
</feature>
<dbReference type="PROSITE" id="PS00698">
    <property type="entry name" value="GH9_3"/>
    <property type="match status" value="1"/>
</dbReference>
<organism evidence="11 12">
    <name type="scientific">Melioribacter roseus (strain DSM 23840 / JCM 17771 / VKM B-2668 / P3M-2)</name>
    <dbReference type="NCBI Taxonomy" id="1191523"/>
    <lineage>
        <taxon>Bacteria</taxon>
        <taxon>Pseudomonadati</taxon>
        <taxon>Ignavibacteriota</taxon>
        <taxon>Ignavibacteria</taxon>
        <taxon>Ignavibacteriales</taxon>
        <taxon>Melioribacteraceae</taxon>
        <taxon>Melioribacter</taxon>
    </lineage>
</organism>
<evidence type="ECO:0000256" key="6">
    <source>
        <dbReference type="PROSITE-ProRule" id="PRU10059"/>
    </source>
</evidence>
<evidence type="ECO:0000256" key="2">
    <source>
        <dbReference type="ARBA" id="ARBA00022801"/>
    </source>
</evidence>
<dbReference type="eggNOG" id="COG5297">
    <property type="taxonomic scope" value="Bacteria"/>
</dbReference>
<evidence type="ECO:0000313" key="11">
    <source>
        <dbReference type="EMBL" id="AFN73999.1"/>
    </source>
</evidence>
<keyword evidence="2 6" id="KW-0378">Hydrolase</keyword>
<dbReference type="AlphaFoldDB" id="I6ZPP2"/>
<dbReference type="InterPro" id="IPR004197">
    <property type="entry name" value="Cellulase_Ig-like"/>
</dbReference>
<name>I6ZPP2_MELRP</name>